<protein>
    <submittedName>
        <fullName evidence="2">GDSL esterase/lipase</fullName>
    </submittedName>
</protein>
<keyword evidence="1" id="KW-0378">Hydrolase</keyword>
<name>A0ABR2MWE0_9ASPA</name>
<evidence type="ECO:0000313" key="2">
    <source>
        <dbReference type="EMBL" id="KAK8968530.1"/>
    </source>
</evidence>
<organism evidence="2 3">
    <name type="scientific">Platanthera guangdongensis</name>
    <dbReference type="NCBI Taxonomy" id="2320717"/>
    <lineage>
        <taxon>Eukaryota</taxon>
        <taxon>Viridiplantae</taxon>
        <taxon>Streptophyta</taxon>
        <taxon>Embryophyta</taxon>
        <taxon>Tracheophyta</taxon>
        <taxon>Spermatophyta</taxon>
        <taxon>Magnoliopsida</taxon>
        <taxon>Liliopsida</taxon>
        <taxon>Asparagales</taxon>
        <taxon>Orchidaceae</taxon>
        <taxon>Orchidoideae</taxon>
        <taxon>Orchideae</taxon>
        <taxon>Orchidinae</taxon>
        <taxon>Platanthera</taxon>
    </lineage>
</organism>
<dbReference type="PANTHER" id="PTHR45648:SF106">
    <property type="entry name" value="ANTHER-SPECIFIC PROLINE-RICH PROTEIN APG"/>
    <property type="match status" value="1"/>
</dbReference>
<dbReference type="Gene3D" id="3.40.50.1110">
    <property type="entry name" value="SGNH hydrolase"/>
    <property type="match status" value="1"/>
</dbReference>
<gene>
    <name evidence="2" type="ORF">KSP40_PGU012374</name>
</gene>
<accession>A0ABR2MWE0</accession>
<dbReference type="PANTHER" id="PTHR45648">
    <property type="entry name" value="GDSL LIPASE/ACYLHYDROLASE FAMILY PROTEIN (AFU_ORTHOLOGUE AFUA_4G14700)"/>
    <property type="match status" value="1"/>
</dbReference>
<evidence type="ECO:0000256" key="1">
    <source>
        <dbReference type="ARBA" id="ARBA00022801"/>
    </source>
</evidence>
<sequence length="106" mass="11756">MMSQLGDLRYSFSDTSLLLQQIIQNPCDYDFIAGFTEVKAGCCGLGNLNAKVACTPLSFLCPNPKEYVFWDLYHPTEAADEIIVNKIVDGGLPFVYPVNARRLAAF</sequence>
<reference evidence="2 3" key="1">
    <citation type="journal article" date="2022" name="Nat. Plants">
        <title>Genomes of leafy and leafless Platanthera orchids illuminate the evolution of mycoheterotrophy.</title>
        <authorList>
            <person name="Li M.H."/>
            <person name="Liu K.W."/>
            <person name="Li Z."/>
            <person name="Lu H.C."/>
            <person name="Ye Q.L."/>
            <person name="Zhang D."/>
            <person name="Wang J.Y."/>
            <person name="Li Y.F."/>
            <person name="Zhong Z.M."/>
            <person name="Liu X."/>
            <person name="Yu X."/>
            <person name="Liu D.K."/>
            <person name="Tu X.D."/>
            <person name="Liu B."/>
            <person name="Hao Y."/>
            <person name="Liao X.Y."/>
            <person name="Jiang Y.T."/>
            <person name="Sun W.H."/>
            <person name="Chen J."/>
            <person name="Chen Y.Q."/>
            <person name="Ai Y."/>
            <person name="Zhai J.W."/>
            <person name="Wu S.S."/>
            <person name="Zhou Z."/>
            <person name="Hsiao Y.Y."/>
            <person name="Wu W.L."/>
            <person name="Chen Y.Y."/>
            <person name="Lin Y.F."/>
            <person name="Hsu J.L."/>
            <person name="Li C.Y."/>
            <person name="Wang Z.W."/>
            <person name="Zhao X."/>
            <person name="Zhong W.Y."/>
            <person name="Ma X.K."/>
            <person name="Ma L."/>
            <person name="Huang J."/>
            <person name="Chen G.Z."/>
            <person name="Huang M.Z."/>
            <person name="Huang L."/>
            <person name="Peng D.H."/>
            <person name="Luo Y.B."/>
            <person name="Zou S.Q."/>
            <person name="Chen S.P."/>
            <person name="Lan S."/>
            <person name="Tsai W.C."/>
            <person name="Van de Peer Y."/>
            <person name="Liu Z.J."/>
        </authorList>
    </citation>
    <scope>NUCLEOTIDE SEQUENCE [LARGE SCALE GENOMIC DNA]</scope>
    <source>
        <strain evidence="2">Lor288</strain>
    </source>
</reference>
<comment type="caution">
    <text evidence="2">The sequence shown here is derived from an EMBL/GenBank/DDBJ whole genome shotgun (WGS) entry which is preliminary data.</text>
</comment>
<dbReference type="InterPro" id="IPR051058">
    <property type="entry name" value="GDSL_Est/Lipase"/>
</dbReference>
<dbReference type="EMBL" id="JBBWWR010000004">
    <property type="protein sequence ID" value="KAK8968530.1"/>
    <property type="molecule type" value="Genomic_DNA"/>
</dbReference>
<dbReference type="Proteomes" id="UP001412067">
    <property type="component" value="Unassembled WGS sequence"/>
</dbReference>
<evidence type="ECO:0000313" key="3">
    <source>
        <dbReference type="Proteomes" id="UP001412067"/>
    </source>
</evidence>
<dbReference type="InterPro" id="IPR036514">
    <property type="entry name" value="SGNH_hydro_sf"/>
</dbReference>
<proteinExistence type="predicted"/>
<keyword evidence="3" id="KW-1185">Reference proteome</keyword>